<gene>
    <name evidence="1" type="ordered locus">Cphy_2910</name>
</gene>
<proteinExistence type="predicted"/>
<accession>A9KPJ4</accession>
<keyword evidence="2" id="KW-1185">Reference proteome</keyword>
<dbReference type="OrthoDB" id="1929632at2"/>
<organism evidence="1 2">
    <name type="scientific">Lachnoclostridium phytofermentans (strain ATCC 700394 / DSM 18823 / ISDg)</name>
    <name type="common">Clostridium phytofermentans</name>
    <dbReference type="NCBI Taxonomy" id="357809"/>
    <lineage>
        <taxon>Bacteria</taxon>
        <taxon>Bacillati</taxon>
        <taxon>Bacillota</taxon>
        <taxon>Clostridia</taxon>
        <taxon>Lachnospirales</taxon>
        <taxon>Lachnospiraceae</taxon>
    </lineage>
</organism>
<dbReference type="HOGENOM" id="CLU_1406596_0_0_9"/>
<name>A9KPJ4_LACP7</name>
<evidence type="ECO:0000313" key="1">
    <source>
        <dbReference type="EMBL" id="ABX43268.1"/>
    </source>
</evidence>
<dbReference type="Proteomes" id="UP000000370">
    <property type="component" value="Chromosome"/>
</dbReference>
<evidence type="ECO:0000313" key="2">
    <source>
        <dbReference type="Proteomes" id="UP000000370"/>
    </source>
</evidence>
<dbReference type="KEGG" id="cpy:Cphy_2910"/>
<sequence length="193" mass="21969">MPSVEKFKESLTQFQVEDNIIKSINSGYEELVSSSPKKQKAAYFKQAIDIMDDNIPLDKSREILEWNACCKGGAREKASIAFRNENKELSLEEKLKKITKVPNMGKPLLNKDGTITIHAVEYWDGDRFACACSNFNKLKRDYPVSKNYCFCCGGHFKYHYEIMLGLTLKVKEVISSPLDSEGKNSCVFLFEVV</sequence>
<dbReference type="AlphaFoldDB" id="A9KPJ4"/>
<protein>
    <recommendedName>
        <fullName evidence="3">L-2-amino-thiazoline-4-carboxylic acid hydrolase</fullName>
    </recommendedName>
</protein>
<evidence type="ECO:0008006" key="3">
    <source>
        <dbReference type="Google" id="ProtNLM"/>
    </source>
</evidence>
<dbReference type="eggNOG" id="ENOG50323KJ">
    <property type="taxonomic scope" value="Bacteria"/>
</dbReference>
<dbReference type="EMBL" id="CP000885">
    <property type="protein sequence ID" value="ABX43268.1"/>
    <property type="molecule type" value="Genomic_DNA"/>
</dbReference>
<dbReference type="RefSeq" id="WP_012200919.1">
    <property type="nucleotide sequence ID" value="NC_010001.1"/>
</dbReference>
<reference evidence="2" key="1">
    <citation type="submission" date="2007-11" db="EMBL/GenBank/DDBJ databases">
        <title>Complete genome sequence of Clostridium phytofermentans ISDg.</title>
        <authorList>
            <person name="Leschine S.B."/>
            <person name="Warnick T.A."/>
            <person name="Blanchard J.L."/>
            <person name="Schnell D.J."/>
            <person name="Petit E.L."/>
            <person name="LaTouf W.G."/>
            <person name="Copeland A."/>
            <person name="Lucas S."/>
            <person name="Lapidus A."/>
            <person name="Barry K."/>
            <person name="Glavina del Rio T."/>
            <person name="Dalin E."/>
            <person name="Tice H."/>
            <person name="Pitluck S."/>
            <person name="Kiss H."/>
            <person name="Brettin T."/>
            <person name="Bruce D."/>
            <person name="Detter J.C."/>
            <person name="Han C."/>
            <person name="Kuske C."/>
            <person name="Schmutz J."/>
            <person name="Larimer F."/>
            <person name="Land M."/>
            <person name="Hauser L."/>
            <person name="Kyrpides N."/>
            <person name="Kim E.A."/>
            <person name="Richardson P."/>
        </authorList>
    </citation>
    <scope>NUCLEOTIDE SEQUENCE [LARGE SCALE GENOMIC DNA]</scope>
    <source>
        <strain evidence="2">ATCC 700394 / DSM 18823 / ISDg</strain>
    </source>
</reference>